<name>A0AAW0N225_9GOBI</name>
<feature type="domain" description="SEA" evidence="2">
    <location>
        <begin position="172"/>
        <end position="291"/>
    </location>
</feature>
<evidence type="ECO:0000313" key="4">
    <source>
        <dbReference type="Proteomes" id="UP001460270"/>
    </source>
</evidence>
<dbReference type="InterPro" id="IPR033223">
    <property type="entry name" value="TTMP"/>
</dbReference>
<gene>
    <name evidence="3" type="ORF">WMY93_029100</name>
</gene>
<protein>
    <recommendedName>
        <fullName evidence="2">SEA domain-containing protein</fullName>
    </recommendedName>
</protein>
<keyword evidence="1" id="KW-0812">Transmembrane</keyword>
<proteinExistence type="predicted"/>
<keyword evidence="1" id="KW-0472">Membrane</keyword>
<feature type="transmembrane region" description="Helical" evidence="1">
    <location>
        <begin position="132"/>
        <end position="154"/>
    </location>
</feature>
<organism evidence="3 4">
    <name type="scientific">Mugilogobius chulae</name>
    <name type="common">yellowstripe goby</name>
    <dbReference type="NCBI Taxonomy" id="88201"/>
    <lineage>
        <taxon>Eukaryota</taxon>
        <taxon>Metazoa</taxon>
        <taxon>Chordata</taxon>
        <taxon>Craniata</taxon>
        <taxon>Vertebrata</taxon>
        <taxon>Euteleostomi</taxon>
        <taxon>Actinopterygii</taxon>
        <taxon>Neopterygii</taxon>
        <taxon>Teleostei</taxon>
        <taxon>Neoteleostei</taxon>
        <taxon>Acanthomorphata</taxon>
        <taxon>Gobiaria</taxon>
        <taxon>Gobiiformes</taxon>
        <taxon>Gobioidei</taxon>
        <taxon>Gobiidae</taxon>
        <taxon>Gobionellinae</taxon>
        <taxon>Mugilogobius</taxon>
    </lineage>
</organism>
<evidence type="ECO:0000313" key="3">
    <source>
        <dbReference type="EMBL" id="KAK7882926.1"/>
    </source>
</evidence>
<dbReference type="Proteomes" id="UP001460270">
    <property type="component" value="Unassembled WGS sequence"/>
</dbReference>
<dbReference type="PANTHER" id="PTHR14636:SF1">
    <property type="entry name" value="TPA-INDUCED TRANSMEMBRANE PROTEIN"/>
    <property type="match status" value="1"/>
</dbReference>
<dbReference type="PANTHER" id="PTHR14636">
    <property type="entry name" value="TPA-INDUCED TRANSMEMBRANE PROTEIN"/>
    <property type="match status" value="1"/>
</dbReference>
<dbReference type="Gene3D" id="3.30.70.960">
    <property type="entry name" value="SEA domain"/>
    <property type="match status" value="1"/>
</dbReference>
<keyword evidence="4" id="KW-1185">Reference proteome</keyword>
<dbReference type="InterPro" id="IPR036364">
    <property type="entry name" value="SEA_dom_sf"/>
</dbReference>
<dbReference type="InterPro" id="IPR000082">
    <property type="entry name" value="SEA_dom"/>
</dbReference>
<keyword evidence="1" id="KW-1133">Transmembrane helix</keyword>
<evidence type="ECO:0000259" key="2">
    <source>
        <dbReference type="PROSITE" id="PS50024"/>
    </source>
</evidence>
<dbReference type="EMBL" id="JBBPFD010000021">
    <property type="protein sequence ID" value="KAK7882926.1"/>
    <property type="molecule type" value="Genomic_DNA"/>
</dbReference>
<reference evidence="4" key="1">
    <citation type="submission" date="2024-04" db="EMBL/GenBank/DDBJ databases">
        <title>Salinicola lusitanus LLJ914,a marine bacterium isolated from the Okinawa Trough.</title>
        <authorList>
            <person name="Li J."/>
        </authorList>
    </citation>
    <scope>NUCLEOTIDE SEQUENCE [LARGE SCALE GENOMIC DNA]</scope>
</reference>
<accession>A0AAW0N225</accession>
<dbReference type="SUPFAM" id="SSF82671">
    <property type="entry name" value="SEA domain"/>
    <property type="match status" value="1"/>
</dbReference>
<evidence type="ECO:0000256" key="1">
    <source>
        <dbReference type="SAM" id="Phobius"/>
    </source>
</evidence>
<dbReference type="PROSITE" id="PS50024">
    <property type="entry name" value="SEA"/>
    <property type="match status" value="1"/>
</dbReference>
<comment type="caution">
    <text evidence="3">The sequence shown here is derived from an EMBL/GenBank/DDBJ whole genome shotgun (WGS) entry which is preliminary data.</text>
</comment>
<dbReference type="AlphaFoldDB" id="A0AAW0N225"/>
<sequence length="295" mass="33098">MGEHQTSIDIELQPVANGNDAGAAYVNRQDCVNGLETGGETEKLLSEDCVDSGATRRPTDTKQFSDNCVDVPANGGASKTKNVSEDCVDGPAVRRIDPEKDALDGPPKEEEKSVVDQIKEELNYKVCKKVPMWAVLVIIFITVLLLIFASLTLCRVTYEDPDEKYDSSKFDASRSFNGSFELRNIESVEKPRNMVSMLNQPLTLELKNMLDDLYESSPALGRYFSKSEINNFRNGPVTASYTLKFKMPSKEEGELTHFTLSREMVYNVFKQFLYDQAVEDSHRIYIEPASLTMSQ</sequence>
<dbReference type="Pfam" id="PF01390">
    <property type="entry name" value="SEA"/>
    <property type="match status" value="1"/>
</dbReference>